<dbReference type="Pfam" id="PF06701">
    <property type="entry name" value="MIB_HERC2"/>
    <property type="match status" value="1"/>
</dbReference>
<evidence type="ECO:0000256" key="8">
    <source>
        <dbReference type="SAM" id="MobiDB-lite"/>
    </source>
</evidence>
<evidence type="ECO:0000256" key="6">
    <source>
        <dbReference type="ARBA" id="ARBA00022786"/>
    </source>
</evidence>
<evidence type="ECO:0000259" key="9">
    <source>
        <dbReference type="PROSITE" id="PS50104"/>
    </source>
</evidence>
<dbReference type="Gene3D" id="2.30.30.40">
    <property type="entry name" value="SH3 Domains"/>
    <property type="match status" value="1"/>
</dbReference>
<dbReference type="InterPro" id="IPR000157">
    <property type="entry name" value="TIR_dom"/>
</dbReference>
<keyword evidence="4" id="KW-0677">Repeat</keyword>
<dbReference type="Gene3D" id="1.10.10.10">
    <property type="entry name" value="Winged helix-like DNA-binding domain superfamily/Winged helix DNA-binding domain"/>
    <property type="match status" value="1"/>
</dbReference>
<protein>
    <submittedName>
        <fullName evidence="11">Gtp-binding protein</fullName>
    </submittedName>
</protein>
<feature type="domain" description="TIR" evidence="9">
    <location>
        <begin position="967"/>
        <end position="1124"/>
    </location>
</feature>
<evidence type="ECO:0000259" key="10">
    <source>
        <dbReference type="PROSITE" id="PS51416"/>
    </source>
</evidence>
<dbReference type="Proteomes" id="UP000037460">
    <property type="component" value="Unassembled WGS sequence"/>
</dbReference>
<feature type="domain" description="MIB/HERC2" evidence="10">
    <location>
        <begin position="25"/>
        <end position="97"/>
    </location>
</feature>
<dbReference type="GO" id="GO:0007165">
    <property type="term" value="P:signal transduction"/>
    <property type="evidence" value="ECO:0007669"/>
    <property type="project" value="InterPro"/>
</dbReference>
<evidence type="ECO:0000313" key="12">
    <source>
        <dbReference type="Proteomes" id="UP000037460"/>
    </source>
</evidence>
<evidence type="ECO:0000256" key="4">
    <source>
        <dbReference type="ARBA" id="ARBA00022737"/>
    </source>
</evidence>
<keyword evidence="7" id="KW-0862">Zinc</keyword>
<dbReference type="Gene3D" id="3.40.50.10140">
    <property type="entry name" value="Toll/interleukin-1 receptor homology (TIR) domain"/>
    <property type="match status" value="1"/>
</dbReference>
<evidence type="ECO:0000256" key="5">
    <source>
        <dbReference type="ARBA" id="ARBA00022771"/>
    </source>
</evidence>
<dbReference type="InterPro" id="IPR010606">
    <property type="entry name" value="Mib_Herc2"/>
</dbReference>
<evidence type="ECO:0000256" key="1">
    <source>
        <dbReference type="ARBA" id="ARBA00004906"/>
    </source>
</evidence>
<comment type="pathway">
    <text evidence="1">Protein modification; protein ubiquitination.</text>
</comment>
<keyword evidence="6" id="KW-0833">Ubl conjugation pathway</keyword>
<evidence type="ECO:0000313" key="11">
    <source>
        <dbReference type="EMBL" id="KOO26944.1"/>
    </source>
</evidence>
<keyword evidence="2" id="KW-0808">Transferase</keyword>
<feature type="region of interest" description="Disordered" evidence="8">
    <location>
        <begin position="1239"/>
        <end position="1268"/>
    </location>
</feature>
<dbReference type="InterPro" id="IPR040847">
    <property type="entry name" value="SH3_15"/>
</dbReference>
<dbReference type="SUPFAM" id="SSF159034">
    <property type="entry name" value="Mib/herc2 domain-like"/>
    <property type="match status" value="1"/>
</dbReference>
<dbReference type="Pfam" id="PF16095">
    <property type="entry name" value="COR-A"/>
    <property type="match status" value="1"/>
</dbReference>
<dbReference type="PROSITE" id="PS51416">
    <property type="entry name" value="MIB_HERC2"/>
    <property type="match status" value="1"/>
</dbReference>
<evidence type="ECO:0000256" key="3">
    <source>
        <dbReference type="ARBA" id="ARBA00022723"/>
    </source>
</evidence>
<proteinExistence type="predicted"/>
<dbReference type="GO" id="GO:0016567">
    <property type="term" value="P:protein ubiquitination"/>
    <property type="evidence" value="ECO:0007669"/>
    <property type="project" value="UniProtKB-UniPathway"/>
</dbReference>
<dbReference type="OrthoDB" id="120976at2759"/>
<dbReference type="Pfam" id="PF18346">
    <property type="entry name" value="SH3_15"/>
    <property type="match status" value="1"/>
</dbReference>
<dbReference type="EMBL" id="JWZX01002782">
    <property type="protein sequence ID" value="KOO26944.1"/>
    <property type="molecule type" value="Genomic_DNA"/>
</dbReference>
<keyword evidence="3" id="KW-0479">Metal-binding</keyword>
<keyword evidence="5" id="KW-0863">Zinc-finger</keyword>
<evidence type="ECO:0000256" key="7">
    <source>
        <dbReference type="ARBA" id="ARBA00022833"/>
    </source>
</evidence>
<reference evidence="12" key="1">
    <citation type="journal article" date="2015" name="PLoS Genet.">
        <title>Genome Sequence and Transcriptome Analyses of Chrysochromulina tobin: Metabolic Tools for Enhanced Algal Fitness in the Prominent Order Prymnesiales (Haptophyceae).</title>
        <authorList>
            <person name="Hovde B.T."/>
            <person name="Deodato C.R."/>
            <person name="Hunsperger H.M."/>
            <person name="Ryken S.A."/>
            <person name="Yost W."/>
            <person name="Jha R.K."/>
            <person name="Patterson J."/>
            <person name="Monnat R.J. Jr."/>
            <person name="Barlow S.B."/>
            <person name="Starkenburg S.R."/>
            <person name="Cattolico R.A."/>
        </authorList>
    </citation>
    <scope>NUCLEOTIDE SEQUENCE</scope>
    <source>
        <strain evidence="12">CCMP291</strain>
    </source>
</reference>
<dbReference type="GO" id="GO:0004842">
    <property type="term" value="F:ubiquitin-protein transferase activity"/>
    <property type="evidence" value="ECO:0007669"/>
    <property type="project" value="InterPro"/>
</dbReference>
<dbReference type="UniPathway" id="UPA00143"/>
<dbReference type="InterPro" id="IPR037252">
    <property type="entry name" value="Mib_Herc2_sf"/>
</dbReference>
<keyword evidence="12" id="KW-1185">Reference proteome</keyword>
<sequence>MPHFFLDDDSDDDNGTFCDDDNESDLTFRASSLNVGDRVRRGPDWKWGDQDGGAGNAGTITDVDSDGWVRVKWDKGGSNKYRTEKAGGTDLIEATVGEYVVSGAGGICASTINGTYSYTRQHNGAPLYTKEGGRAILYYGGGQYGWRMNDTGNTGDWYYSKEGSSGSVPCGQWTKDGYSSSDVLPCPTVARVGDDSAGGRPQVGATVLVLSASDSSTRSYVGQTGRLLEDDKSGRPFKVEFGDGNKWWFKEGELQKVGSLQQSAHRQTPWSGSVKCPGCGMFGPSPQTGPGGCAHCGLCGVCCAKPGRAQCTKAQLCVGARVRVKRSVSNPTYGWGGVTHDKVGIVKRVDPDGDLKVDFPDHSGWTGKSSEMELVTASTTVSTATQDSGGQDVFLSVLDLLHAPKASVSMLVFSLPDLQNPNLFKNSIAQLRVQLDSFAVHASESPLLLVGTRKDEAVAAGGGGHAALKGLSDELIEALDARLREVRLKMPLNGDLCFFPIENSKGFAGDETIRELVGAIEEAAMELDSMKERVPAGWLAVYDALALEMSATPPRQQLSLAEVTAIASRFGLPHDPARLPLEQEVQQMLSHFHSLGAVCWYDLPEAPEVRELVVLDPQWIIDAVSMIICNFDDSDHRKLCHTTAGRKDQRKMRDLCNDGVLHHVLLEFLWEDKRFKAHKAELLKLMEHFGLVVPIRRKDQHQQSAHRQTPWSGSVKCSGCGIYGPSPQTGPGGCAHCGLCSVCCAKPGRAHCTKAQQTYFVPALLALRGSEGANQPPTPTNAPLATLYFALESQSPPSTAPVWAPEDFLPDSGGFLPDGAFFELCGAAVGWSYDTAIGFTPRLGFGFAHVKFGRDELLLSRSDGAPYITVAILNAGADSPSAWSPAIDRLRLLVRHVSSRFVNLRCTCLLPLSSVDKGEERHVERGALLAADIDGSQVYYVVGRQQLTTRELASRLSAYLPPLKPPDHYGAFLSYSHVPAFDTPFTEKLADCLGAQSPLVTTFLDKRTVSRGTDLDVVRLLAMANSRVIVPIVTWNALRRMTSLTSNSGLDYLLLEWSFALLQHEHGAAVLPIFIGASDADGSADPSKDLFAAHPPMARADGWGNALDDAGRVQADVRSVWERVPDVVVESVARSLESFYTKHELEPPTAIRTRTAREVVRSISEIWGGETTWELTARAFTRKATRTLSKILGKTPSSFLFGAAGRAEPGVRTHELLGQVDGPCPWGLPEAIAQRVSKAVHNAEHSEPPKLLGQSKPAPPANEGETGKAIEAALLEKVMTSDDH</sequence>
<comment type="caution">
    <text evidence="11">The sequence shown here is derived from an EMBL/GenBank/DDBJ whole genome shotgun (WGS) entry which is preliminary data.</text>
</comment>
<gene>
    <name evidence="11" type="ORF">Ctob_007353</name>
</gene>
<dbReference type="InterPro" id="IPR036388">
    <property type="entry name" value="WH-like_DNA-bd_sf"/>
</dbReference>
<organism evidence="11 12">
    <name type="scientific">Chrysochromulina tobinii</name>
    <dbReference type="NCBI Taxonomy" id="1460289"/>
    <lineage>
        <taxon>Eukaryota</taxon>
        <taxon>Haptista</taxon>
        <taxon>Haptophyta</taxon>
        <taxon>Prymnesiophyceae</taxon>
        <taxon>Prymnesiales</taxon>
        <taxon>Chrysochromulinaceae</taxon>
        <taxon>Chrysochromulina</taxon>
    </lineage>
</organism>
<dbReference type="PROSITE" id="PS50104">
    <property type="entry name" value="TIR"/>
    <property type="match status" value="1"/>
</dbReference>
<accession>A0A0M0JK68</accession>
<dbReference type="InterPro" id="IPR032171">
    <property type="entry name" value="COR-A"/>
</dbReference>
<dbReference type="SUPFAM" id="SSF52200">
    <property type="entry name" value="Toll/Interleukin receptor TIR domain"/>
    <property type="match status" value="1"/>
</dbReference>
<evidence type="ECO:0000256" key="2">
    <source>
        <dbReference type="ARBA" id="ARBA00022679"/>
    </source>
</evidence>
<dbReference type="InterPro" id="IPR035897">
    <property type="entry name" value="Toll_tir_struct_dom_sf"/>
</dbReference>
<name>A0A0M0JK68_9EUKA</name>
<dbReference type="GO" id="GO:0008270">
    <property type="term" value="F:zinc ion binding"/>
    <property type="evidence" value="ECO:0007669"/>
    <property type="project" value="UniProtKB-KW"/>
</dbReference>